<dbReference type="GO" id="GO:0004180">
    <property type="term" value="F:carboxypeptidase activity"/>
    <property type="evidence" value="ECO:0007669"/>
    <property type="project" value="UniProtKB-KW"/>
</dbReference>
<organism evidence="1 2">
    <name type="scientific">Abyssalbus ytuae</name>
    <dbReference type="NCBI Taxonomy" id="2926907"/>
    <lineage>
        <taxon>Bacteria</taxon>
        <taxon>Pseudomonadati</taxon>
        <taxon>Bacteroidota</taxon>
        <taxon>Flavobacteriia</taxon>
        <taxon>Flavobacteriales</taxon>
        <taxon>Flavobacteriaceae</taxon>
        <taxon>Abyssalbus</taxon>
    </lineage>
</organism>
<gene>
    <name evidence="1" type="ORF">MQE35_03460</name>
</gene>
<dbReference type="Pfam" id="PF13715">
    <property type="entry name" value="CarbopepD_reg_2"/>
    <property type="match status" value="1"/>
</dbReference>
<dbReference type="RefSeq" id="WP_255844514.1">
    <property type="nucleotide sequence ID" value="NZ_CP094358.1"/>
</dbReference>
<protein>
    <submittedName>
        <fullName evidence="1">Carboxypeptidase-like regulatory domain-containing protein</fullName>
    </submittedName>
</protein>
<dbReference type="EMBL" id="CP094358">
    <property type="protein sequence ID" value="UOB18352.1"/>
    <property type="molecule type" value="Genomic_DNA"/>
</dbReference>
<dbReference type="AlphaFoldDB" id="A0A9E7A043"/>
<sequence>MNKLTGFFTIFLISLSVFSQEAQRTLLRGKVIYNNVGVPNENVINATTETVTSTNDDGEFEINVREGDILAFSAINFQFKTVNVTNDILYKNRLVVEVKEKVTELDEVVISPENKEKYIELKEEEFKKVDYVTDYSTPVINTALSESERGMQYGLNFVNIFRAIFKSQKEKEIPFHERVKVSEVLRQIYDDEFFVLDLRIPQDKIEDFLYYCDDRIPTRSLLKKENEFELIDFLVKTSKSYLKQLDPGK</sequence>
<dbReference type="InterPro" id="IPR008969">
    <property type="entry name" value="CarboxyPept-like_regulatory"/>
</dbReference>
<evidence type="ECO:0000313" key="1">
    <source>
        <dbReference type="EMBL" id="UOB18352.1"/>
    </source>
</evidence>
<reference evidence="1" key="1">
    <citation type="submission" date="2022-03" db="EMBL/GenBank/DDBJ databases">
        <title>Description of Abyssus ytuae gen. nov., sp. nov., a novel member of the family Flavobacteriaceae isolated from the sediment of Mariana Trench.</title>
        <authorList>
            <person name="Zhang J."/>
            <person name="Xu X."/>
        </authorList>
    </citation>
    <scope>NUCLEOTIDE SEQUENCE</scope>
    <source>
        <strain evidence="1">MT3330</strain>
    </source>
</reference>
<dbReference type="SUPFAM" id="SSF49464">
    <property type="entry name" value="Carboxypeptidase regulatory domain-like"/>
    <property type="match status" value="1"/>
</dbReference>
<name>A0A9E7A043_9FLAO</name>
<keyword evidence="2" id="KW-1185">Reference proteome</keyword>
<dbReference type="Proteomes" id="UP000831290">
    <property type="component" value="Chromosome"/>
</dbReference>
<proteinExistence type="predicted"/>
<keyword evidence="1" id="KW-0378">Hydrolase</keyword>
<keyword evidence="1" id="KW-0645">Protease</keyword>
<keyword evidence="1" id="KW-0121">Carboxypeptidase</keyword>
<dbReference type="KEGG" id="fbm:MQE35_03460"/>
<evidence type="ECO:0000313" key="2">
    <source>
        <dbReference type="Proteomes" id="UP000831290"/>
    </source>
</evidence>
<accession>A0A9E7A043</accession>